<dbReference type="Proteomes" id="UP000245390">
    <property type="component" value="Unassembled WGS sequence"/>
</dbReference>
<name>A0A316G870_9RHOB</name>
<reference evidence="2 3" key="1">
    <citation type="submission" date="2018-05" db="EMBL/GenBank/DDBJ databases">
        <title>Genomic Encyclopedia of Type Strains, Phase IV (KMG-IV): sequencing the most valuable type-strain genomes for metagenomic binning, comparative biology and taxonomic classification.</title>
        <authorList>
            <person name="Goeker M."/>
        </authorList>
    </citation>
    <scope>NUCLEOTIDE SEQUENCE [LARGE SCALE GENOMIC DNA]</scope>
    <source>
        <strain evidence="2 3">DSM 103371</strain>
    </source>
</reference>
<dbReference type="EMBL" id="QGGV01000003">
    <property type="protein sequence ID" value="PWK57161.1"/>
    <property type="molecule type" value="Genomic_DNA"/>
</dbReference>
<accession>A0A316G870</accession>
<feature type="compositionally biased region" description="Basic and acidic residues" evidence="1">
    <location>
        <begin position="32"/>
        <end position="55"/>
    </location>
</feature>
<protein>
    <submittedName>
        <fullName evidence="2">Protein required for attachment to host cells</fullName>
    </submittedName>
</protein>
<evidence type="ECO:0000256" key="1">
    <source>
        <dbReference type="SAM" id="MobiDB-lite"/>
    </source>
</evidence>
<comment type="caution">
    <text evidence="2">The sequence shown here is derived from an EMBL/GenBank/DDBJ whole genome shotgun (WGS) entry which is preliminary data.</text>
</comment>
<dbReference type="AlphaFoldDB" id="A0A316G870"/>
<evidence type="ECO:0000313" key="2">
    <source>
        <dbReference type="EMBL" id="PWK57161.1"/>
    </source>
</evidence>
<dbReference type="Pfam" id="PF18856">
    <property type="entry name" value="baeRF_family12"/>
    <property type="match status" value="1"/>
</dbReference>
<sequence length="152" mass="17239">MSGLEHGTWVLVADGEKALFLVNNTDSEDPYLEVRREKHQDNPPDREQGTDRPGRFNDGGPNQRSAFDETDFHRLEKERFADDLVEMLYKSAHKGEFSKLVLVAPPRTLGEMRAKMHKEVSDKVVAEIDKTLTNHPIDEIEKLVKAELDAAA</sequence>
<dbReference type="KEGG" id="salo:EF888_10205"/>
<dbReference type="OrthoDB" id="9812459at2"/>
<dbReference type="RefSeq" id="WP_109758903.1">
    <property type="nucleotide sequence ID" value="NZ_CP034588.1"/>
</dbReference>
<dbReference type="InterPro" id="IPR041374">
    <property type="entry name" value="BaeRF_family12"/>
</dbReference>
<organism evidence="2 3">
    <name type="scientific">Silicimonas algicola</name>
    <dbReference type="NCBI Taxonomy" id="1826607"/>
    <lineage>
        <taxon>Bacteria</taxon>
        <taxon>Pseudomonadati</taxon>
        <taxon>Pseudomonadota</taxon>
        <taxon>Alphaproteobacteria</taxon>
        <taxon>Rhodobacterales</taxon>
        <taxon>Paracoccaceae</taxon>
    </lineage>
</organism>
<gene>
    <name evidence="2" type="ORF">C8D95_103400</name>
</gene>
<keyword evidence="3" id="KW-1185">Reference proteome</keyword>
<proteinExistence type="predicted"/>
<evidence type="ECO:0000313" key="3">
    <source>
        <dbReference type="Proteomes" id="UP000245390"/>
    </source>
</evidence>
<feature type="region of interest" description="Disordered" evidence="1">
    <location>
        <begin position="29"/>
        <end position="70"/>
    </location>
</feature>